<dbReference type="AlphaFoldDB" id="A0A327ZQK9"/>
<reference evidence="1 2" key="1">
    <citation type="submission" date="2018-06" db="EMBL/GenBank/DDBJ databases">
        <title>Genomic Encyclopedia of Type Strains, Phase III (KMG-III): the genomes of soil and plant-associated and newly described type strains.</title>
        <authorList>
            <person name="Whitman W."/>
        </authorList>
    </citation>
    <scope>NUCLEOTIDE SEQUENCE [LARGE SCALE GENOMIC DNA]</scope>
    <source>
        <strain evidence="1 2">CGMCC 4.7090</strain>
    </source>
</reference>
<comment type="caution">
    <text evidence="1">The sequence shown here is derived from an EMBL/GenBank/DDBJ whole genome shotgun (WGS) entry which is preliminary data.</text>
</comment>
<evidence type="ECO:0000313" key="2">
    <source>
        <dbReference type="Proteomes" id="UP000249341"/>
    </source>
</evidence>
<keyword evidence="2" id="KW-1185">Reference proteome</keyword>
<proteinExistence type="predicted"/>
<organism evidence="1 2">
    <name type="scientific">Actinoplanes lutulentus</name>
    <dbReference type="NCBI Taxonomy" id="1287878"/>
    <lineage>
        <taxon>Bacteria</taxon>
        <taxon>Bacillati</taxon>
        <taxon>Actinomycetota</taxon>
        <taxon>Actinomycetes</taxon>
        <taxon>Micromonosporales</taxon>
        <taxon>Micromonosporaceae</taxon>
        <taxon>Actinoplanes</taxon>
    </lineage>
</organism>
<dbReference type="OrthoDB" id="3296597at2"/>
<dbReference type="EMBL" id="QLMJ01000001">
    <property type="protein sequence ID" value="RAK43218.1"/>
    <property type="molecule type" value="Genomic_DNA"/>
</dbReference>
<name>A0A327ZQK9_9ACTN</name>
<dbReference type="RefSeq" id="WP_111647005.1">
    <property type="nucleotide sequence ID" value="NZ_JACHWI010000001.1"/>
</dbReference>
<sequence length="102" mass="10656">MTASIGVWAEGSSPHGVLYRWEADQGAGASGFVAFDPQARRFRPADRLGNVLGDLLIDAVSGETTGSAEGVDPAGLARVAASILRAFTRSGEPPKTAHAHYY</sequence>
<protein>
    <submittedName>
        <fullName evidence="1">Uncharacterized protein</fullName>
    </submittedName>
</protein>
<accession>A0A327ZQK9</accession>
<gene>
    <name evidence="1" type="ORF">B0I29_101348</name>
</gene>
<evidence type="ECO:0000313" key="1">
    <source>
        <dbReference type="EMBL" id="RAK43218.1"/>
    </source>
</evidence>
<dbReference type="Proteomes" id="UP000249341">
    <property type="component" value="Unassembled WGS sequence"/>
</dbReference>